<dbReference type="AlphaFoldDB" id="A0A291RLK4"/>
<feature type="transmembrane region" description="Helical" evidence="4">
    <location>
        <begin position="6"/>
        <end position="29"/>
    </location>
</feature>
<keyword evidence="2" id="KW-0285">Flavoprotein</keyword>
<evidence type="ECO:0000256" key="2">
    <source>
        <dbReference type="ARBA" id="ARBA00022630"/>
    </source>
</evidence>
<dbReference type="PANTHER" id="PTHR43004:SF19">
    <property type="entry name" value="BINDING MONOOXYGENASE, PUTATIVE (JCVI)-RELATED"/>
    <property type="match status" value="1"/>
</dbReference>
<organism evidence="6 7">
    <name type="scientific">Nocardia terpenica</name>
    <dbReference type="NCBI Taxonomy" id="455432"/>
    <lineage>
        <taxon>Bacteria</taxon>
        <taxon>Bacillati</taxon>
        <taxon>Actinomycetota</taxon>
        <taxon>Actinomycetes</taxon>
        <taxon>Mycobacteriales</taxon>
        <taxon>Nocardiaceae</taxon>
        <taxon>Nocardia</taxon>
    </lineage>
</organism>
<protein>
    <submittedName>
        <fullName evidence="6">FAD-dependent oxidoreductase GrhO9</fullName>
    </submittedName>
</protein>
<evidence type="ECO:0000256" key="1">
    <source>
        <dbReference type="ARBA" id="ARBA00001974"/>
    </source>
</evidence>
<gene>
    <name evidence="6" type="ORF">CRH09_20190</name>
</gene>
<keyword evidence="4" id="KW-0472">Membrane</keyword>
<evidence type="ECO:0000313" key="7">
    <source>
        <dbReference type="Proteomes" id="UP000221961"/>
    </source>
</evidence>
<evidence type="ECO:0000256" key="4">
    <source>
        <dbReference type="SAM" id="Phobius"/>
    </source>
</evidence>
<dbReference type="Gene3D" id="3.50.50.60">
    <property type="entry name" value="FAD/NAD(P)-binding domain"/>
    <property type="match status" value="1"/>
</dbReference>
<feature type="domain" description="FAD-binding" evidence="5">
    <location>
        <begin position="9"/>
        <end position="356"/>
    </location>
</feature>
<dbReference type="Pfam" id="PF01494">
    <property type="entry name" value="FAD_binding_3"/>
    <property type="match status" value="1"/>
</dbReference>
<dbReference type="Pfam" id="PF21274">
    <property type="entry name" value="Rng_hyd_C"/>
    <property type="match status" value="1"/>
</dbReference>
<dbReference type="EMBL" id="CP023778">
    <property type="protein sequence ID" value="ATL68160.1"/>
    <property type="molecule type" value="Genomic_DNA"/>
</dbReference>
<dbReference type="GO" id="GO:0016709">
    <property type="term" value="F:oxidoreductase activity, acting on paired donors, with incorporation or reduction of molecular oxygen, NAD(P)H as one donor, and incorporation of one atom of oxygen"/>
    <property type="evidence" value="ECO:0007669"/>
    <property type="project" value="UniProtKB-ARBA"/>
</dbReference>
<dbReference type="GeneID" id="88359681"/>
<dbReference type="InterPro" id="IPR050641">
    <property type="entry name" value="RIFMO-like"/>
</dbReference>
<dbReference type="InterPro" id="IPR036188">
    <property type="entry name" value="FAD/NAD-bd_sf"/>
</dbReference>
<name>A0A291RLK4_9NOCA</name>
<dbReference type="Proteomes" id="UP000221961">
    <property type="component" value="Chromosome"/>
</dbReference>
<dbReference type="SUPFAM" id="SSF51905">
    <property type="entry name" value="FAD/NAD(P)-binding domain"/>
    <property type="match status" value="1"/>
</dbReference>
<dbReference type="PANTHER" id="PTHR43004">
    <property type="entry name" value="TRK SYSTEM POTASSIUM UPTAKE PROTEIN"/>
    <property type="match status" value="1"/>
</dbReference>
<dbReference type="Gene3D" id="3.40.30.120">
    <property type="match status" value="1"/>
</dbReference>
<comment type="cofactor">
    <cofactor evidence="1">
        <name>FAD</name>
        <dbReference type="ChEBI" id="CHEBI:57692"/>
    </cofactor>
</comment>
<evidence type="ECO:0000313" key="6">
    <source>
        <dbReference type="EMBL" id="ATL68160.1"/>
    </source>
</evidence>
<dbReference type="InterPro" id="IPR002938">
    <property type="entry name" value="FAD-bd"/>
</dbReference>
<reference evidence="6 7" key="1">
    <citation type="submission" date="2017-10" db="EMBL/GenBank/DDBJ databases">
        <title>Comparative genomics between pathogenic Norcardia.</title>
        <authorList>
            <person name="Zeng L."/>
        </authorList>
    </citation>
    <scope>NUCLEOTIDE SEQUENCE [LARGE SCALE GENOMIC DNA]</scope>
    <source>
        <strain evidence="6 7">NC_YFY_NT001</strain>
    </source>
</reference>
<keyword evidence="4" id="KW-0812">Transmembrane</keyword>
<evidence type="ECO:0000259" key="5">
    <source>
        <dbReference type="Pfam" id="PF01494"/>
    </source>
</evidence>
<keyword evidence="4" id="KW-1133">Transmembrane helix</keyword>
<proteinExistence type="predicted"/>
<evidence type="ECO:0000256" key="3">
    <source>
        <dbReference type="ARBA" id="ARBA00022827"/>
    </source>
</evidence>
<dbReference type="Gene3D" id="3.30.9.10">
    <property type="entry name" value="D-Amino Acid Oxidase, subunit A, domain 2"/>
    <property type="match status" value="1"/>
</dbReference>
<dbReference type="GO" id="GO:0071949">
    <property type="term" value="F:FAD binding"/>
    <property type="evidence" value="ECO:0007669"/>
    <property type="project" value="InterPro"/>
</dbReference>
<keyword evidence="3" id="KW-0274">FAD</keyword>
<dbReference type="RefSeq" id="WP_098695261.1">
    <property type="nucleotide sequence ID" value="NZ_CP023778.1"/>
</dbReference>
<accession>A0A291RLK4</accession>
<dbReference type="KEGG" id="ntp:CRH09_20190"/>
<sequence length="516" mass="55485">MTSPAVSHVPVLIVGGSIVGASAALFLAARGITPVVIEKHPAVSNRLRAKLFYPRTMEAYRAVGIDRDIYAIQNGLPPADHAAVVESLAGAERRRWPLPAAADFTDVSPSPTAFVKQADLEEVVRAHALAAGADLRFGHRCLDIEQHEDRVIARILDADGEMYTVTADYLLAADGNGSGVRERFGIGRTGIDAVAHSVEVGFEADLHRILDGRRLAMAWTDETFLSWNTAHDGGTVTVAYDPAITDPEATFDADRCREIVSRALGLPDSRITITGRRRWHMGGWTADAYRAGRVFLIGDAAHVTPPTGGFGANTGIQDAWNITAKLISVLRGDADPRLLDDYEPERRPVGEITVAQALLRVRDRADAPIPDSPLLSEAAVAIGYRYPVPGIDDAGLPRVDEPGRWRGEPGTRLPHRWLDGGISTLDLVRGGRYLLLTAPDGEAWAHAARELDPTGSTLDIAPLPHPDLCGIGADGALLVRPDHVIAWRAQHSDSDVDAALREAVHRALGRSAVPAE</sequence>
<dbReference type="PRINTS" id="PR00420">
    <property type="entry name" value="RNGMNOXGNASE"/>
</dbReference>